<evidence type="ECO:0000256" key="3">
    <source>
        <dbReference type="PROSITE-ProRule" id="PRU00284"/>
    </source>
</evidence>
<keyword evidence="4" id="KW-0812">Transmembrane</keyword>
<feature type="domain" description="Methyl-accepting transducer" evidence="5">
    <location>
        <begin position="255"/>
        <end position="491"/>
    </location>
</feature>
<dbReference type="AlphaFoldDB" id="A0A2N0A1M0"/>
<protein>
    <submittedName>
        <fullName evidence="6">Chemotaxis protein</fullName>
    </submittedName>
</protein>
<reference evidence="6 7" key="1">
    <citation type="submission" date="2017-07" db="EMBL/GenBank/DDBJ databases">
        <title>Leptospira spp. isolated from tropical soils.</title>
        <authorList>
            <person name="Thibeaux R."/>
            <person name="Iraola G."/>
            <person name="Ferres I."/>
            <person name="Bierque E."/>
            <person name="Girault D."/>
            <person name="Soupe-Gilbert M.-E."/>
            <person name="Picardeau M."/>
            <person name="Goarant C."/>
        </authorList>
    </citation>
    <scope>NUCLEOTIDE SEQUENCE [LARGE SCALE GENOMIC DNA]</scope>
    <source>
        <strain evidence="6 7">ES4-C-A1</strain>
    </source>
</reference>
<evidence type="ECO:0000256" key="1">
    <source>
        <dbReference type="ARBA" id="ARBA00022500"/>
    </source>
</evidence>
<feature type="transmembrane region" description="Helical" evidence="4">
    <location>
        <begin position="12"/>
        <end position="34"/>
    </location>
</feature>
<dbReference type="SMART" id="SM00283">
    <property type="entry name" value="MA"/>
    <property type="match status" value="1"/>
</dbReference>
<dbReference type="SUPFAM" id="SSF58104">
    <property type="entry name" value="Methyl-accepting chemotaxis protein (MCP) signaling domain"/>
    <property type="match status" value="1"/>
</dbReference>
<evidence type="ECO:0000256" key="2">
    <source>
        <dbReference type="ARBA" id="ARBA00029447"/>
    </source>
</evidence>
<feature type="transmembrane region" description="Helical" evidence="4">
    <location>
        <begin position="46"/>
        <end position="65"/>
    </location>
</feature>
<dbReference type="PANTHER" id="PTHR43531:SF11">
    <property type="entry name" value="METHYL-ACCEPTING CHEMOTAXIS PROTEIN 3"/>
    <property type="match status" value="1"/>
</dbReference>
<dbReference type="GO" id="GO:0004888">
    <property type="term" value="F:transmembrane signaling receptor activity"/>
    <property type="evidence" value="ECO:0007669"/>
    <property type="project" value="TreeGrafter"/>
</dbReference>
<dbReference type="Pfam" id="PF00015">
    <property type="entry name" value="MCPsignal"/>
    <property type="match status" value="1"/>
</dbReference>
<gene>
    <name evidence="6" type="ORF">CH365_02535</name>
</gene>
<dbReference type="RefSeq" id="WP_100767047.1">
    <property type="nucleotide sequence ID" value="NZ_NPEA01000002.1"/>
</dbReference>
<dbReference type="Proteomes" id="UP000231843">
    <property type="component" value="Unassembled WGS sequence"/>
</dbReference>
<feature type="transmembrane region" description="Helical" evidence="4">
    <location>
        <begin position="176"/>
        <end position="199"/>
    </location>
</feature>
<dbReference type="PANTHER" id="PTHR43531">
    <property type="entry name" value="PROTEIN ICFG"/>
    <property type="match status" value="1"/>
</dbReference>
<feature type="transmembrane region" description="Helical" evidence="4">
    <location>
        <begin position="134"/>
        <end position="156"/>
    </location>
</feature>
<dbReference type="GO" id="GO:0005886">
    <property type="term" value="C:plasma membrane"/>
    <property type="evidence" value="ECO:0007669"/>
    <property type="project" value="TreeGrafter"/>
</dbReference>
<feature type="transmembrane region" description="Helical" evidence="4">
    <location>
        <begin position="110"/>
        <end position="127"/>
    </location>
</feature>
<comment type="caution">
    <text evidence="6">The sequence shown here is derived from an EMBL/GenBank/DDBJ whole genome shotgun (WGS) entry which is preliminary data.</text>
</comment>
<keyword evidence="3" id="KW-0807">Transducer</keyword>
<comment type="similarity">
    <text evidence="2">Belongs to the methyl-accepting chemotaxis (MCP) protein family.</text>
</comment>
<dbReference type="GO" id="GO:0006935">
    <property type="term" value="P:chemotaxis"/>
    <property type="evidence" value="ECO:0007669"/>
    <property type="project" value="UniProtKB-KW"/>
</dbReference>
<dbReference type="PROSITE" id="PS50111">
    <property type="entry name" value="CHEMOTAXIS_TRANSDUC_2"/>
    <property type="match status" value="1"/>
</dbReference>
<evidence type="ECO:0000256" key="4">
    <source>
        <dbReference type="SAM" id="Phobius"/>
    </source>
</evidence>
<dbReference type="GO" id="GO:0007165">
    <property type="term" value="P:signal transduction"/>
    <property type="evidence" value="ECO:0007669"/>
    <property type="project" value="UniProtKB-KW"/>
</dbReference>
<dbReference type="InterPro" id="IPR051310">
    <property type="entry name" value="MCP_chemotaxis"/>
</dbReference>
<keyword evidence="4" id="KW-0472">Membrane</keyword>
<keyword evidence="1" id="KW-0145">Chemotaxis</keyword>
<dbReference type="InterPro" id="IPR004089">
    <property type="entry name" value="MCPsignal_dom"/>
</dbReference>
<keyword evidence="4" id="KW-1133">Transmembrane helix</keyword>
<sequence>MDNERTTEKIAALGPLTIGRIRIGLVFLFLASLAASWEQSTFEQNMAYLGGTISMAIVSFVNLLYSFRRGTIPKQIGMYSVLSDIIILACVMFFAASTEKNMSSGIIRQIILYAINVIFIVYSGLLLSPKFVILAGFVSAVSQGIVILNCYLHGVVFSEEPLEVLSPGFASISEQILKLIFLIVISFIVKSVINIFSLLRGAEEEKLATIIISGNELKKSKGKMDSAAVSLREKSRSLRNFSNEFFDVINNHAASFDEIGSTLGEFLSQIESAAATVKDQFGRIEQLVSKSQSLRSMIDKIADYSSELNERIHSVQGTSKEVTKFVSGLSDSLESLGESFRSVGEVTEIMAEVADRTNLLSLNASIEAARAGAAGKGFAVVATEVSKLAESSGQNAARISKIIGESNKYVANGRNTASVTTEKVRDQENQFTAFMARFNELNVLLENQIKINDEFLSSLSELRKLSAGIETSSNEQNTGASMIMVAISELQSSMDSLLRKSELLSDTIRVLEEEAELLAMEN</sequence>
<evidence type="ECO:0000259" key="5">
    <source>
        <dbReference type="PROSITE" id="PS50111"/>
    </source>
</evidence>
<proteinExistence type="inferred from homology"/>
<organism evidence="6 7">
    <name type="scientific">Leptospira neocaledonica</name>
    <dbReference type="NCBI Taxonomy" id="2023192"/>
    <lineage>
        <taxon>Bacteria</taxon>
        <taxon>Pseudomonadati</taxon>
        <taxon>Spirochaetota</taxon>
        <taxon>Spirochaetia</taxon>
        <taxon>Leptospirales</taxon>
        <taxon>Leptospiraceae</taxon>
        <taxon>Leptospira</taxon>
    </lineage>
</organism>
<feature type="transmembrane region" description="Helical" evidence="4">
    <location>
        <begin position="77"/>
        <end position="98"/>
    </location>
</feature>
<keyword evidence="7" id="KW-1185">Reference proteome</keyword>
<dbReference type="OrthoDB" id="354666at2"/>
<dbReference type="EMBL" id="NPEA01000002">
    <property type="protein sequence ID" value="PJZ78207.1"/>
    <property type="molecule type" value="Genomic_DNA"/>
</dbReference>
<name>A0A2N0A1M0_9LEPT</name>
<evidence type="ECO:0000313" key="7">
    <source>
        <dbReference type="Proteomes" id="UP000231843"/>
    </source>
</evidence>
<evidence type="ECO:0000313" key="6">
    <source>
        <dbReference type="EMBL" id="PJZ78207.1"/>
    </source>
</evidence>
<accession>A0A2N0A1M0</accession>
<dbReference type="Gene3D" id="1.10.287.950">
    <property type="entry name" value="Methyl-accepting chemotaxis protein"/>
    <property type="match status" value="1"/>
</dbReference>